<comment type="similarity">
    <text evidence="2">Belongs to the plant homeotic and developmental regulators ALOG protein family.</text>
</comment>
<dbReference type="PROSITE" id="PS51697">
    <property type="entry name" value="ALOG"/>
    <property type="match status" value="1"/>
</dbReference>
<evidence type="ECO:0000313" key="9">
    <source>
        <dbReference type="Proteomes" id="UP001159427"/>
    </source>
</evidence>
<keyword evidence="6" id="KW-0539">Nucleus</keyword>
<keyword evidence="5" id="KW-0804">Transcription</keyword>
<evidence type="ECO:0000256" key="3">
    <source>
        <dbReference type="ARBA" id="ARBA00023015"/>
    </source>
</evidence>
<evidence type="ECO:0000256" key="2">
    <source>
        <dbReference type="ARBA" id="ARBA00010308"/>
    </source>
</evidence>
<protein>
    <recommendedName>
        <fullName evidence="7">ALOG domain-containing protein</fullName>
    </recommendedName>
</protein>
<dbReference type="InterPro" id="IPR040222">
    <property type="entry name" value="ALOG"/>
</dbReference>
<reference evidence="8 9" key="1">
    <citation type="submission" date="2022-05" db="EMBL/GenBank/DDBJ databases">
        <authorList>
            <consortium name="Genoscope - CEA"/>
            <person name="William W."/>
        </authorList>
    </citation>
    <scope>NUCLEOTIDE SEQUENCE [LARGE SCALE GENOMIC DNA]</scope>
</reference>
<dbReference type="PANTHER" id="PTHR31165:SF2">
    <property type="entry name" value="ALOG DOMAIN-CONTAINING PROTEIN"/>
    <property type="match status" value="1"/>
</dbReference>
<sequence>MGCSGSPLPPFTPFPTPGSRGVNVFAQDLASQENAYVFPPFILVGPLLRFLDKALFSFTIVVPKLSPLPYWWPVIQARALILIWKPAAPCLDCGYLNDADFNFCQKCGFRQFCSVSQHLAEAKRNKSYERQKSSLHKELVNFLSSLPVPKALPSASPSDIKKFLVWKDNSGKTVVHLLDCPGLGQRQRVSCSCPTRLAAGTVDSLIGKLRSIFVEEGLEGNGTTD</sequence>
<evidence type="ECO:0000256" key="1">
    <source>
        <dbReference type="ARBA" id="ARBA00004123"/>
    </source>
</evidence>
<keyword evidence="9" id="KW-1185">Reference proteome</keyword>
<feature type="domain" description="ALOG" evidence="7">
    <location>
        <begin position="127"/>
        <end position="225"/>
    </location>
</feature>
<evidence type="ECO:0000256" key="5">
    <source>
        <dbReference type="ARBA" id="ARBA00023163"/>
    </source>
</evidence>
<accession>A0ABN8R650</accession>
<dbReference type="Proteomes" id="UP001159427">
    <property type="component" value="Unassembled WGS sequence"/>
</dbReference>
<comment type="caution">
    <text evidence="8">The sequence shown here is derived from an EMBL/GenBank/DDBJ whole genome shotgun (WGS) entry which is preliminary data.</text>
</comment>
<dbReference type="EMBL" id="CALNXI010001682">
    <property type="protein sequence ID" value="CAH3174858.1"/>
    <property type="molecule type" value="Genomic_DNA"/>
</dbReference>
<comment type="subcellular location">
    <subcellularLocation>
        <location evidence="1">Nucleus</location>
    </subcellularLocation>
</comment>
<evidence type="ECO:0000313" key="8">
    <source>
        <dbReference type="EMBL" id="CAH3174858.1"/>
    </source>
</evidence>
<gene>
    <name evidence="8" type="ORF">PEVE_00009780</name>
</gene>
<keyword evidence="3" id="KW-0805">Transcription regulation</keyword>
<keyword evidence="4" id="KW-0238">DNA-binding</keyword>
<dbReference type="Pfam" id="PF04852">
    <property type="entry name" value="ALOG_dom"/>
    <property type="match status" value="1"/>
</dbReference>
<evidence type="ECO:0000259" key="7">
    <source>
        <dbReference type="PROSITE" id="PS51697"/>
    </source>
</evidence>
<dbReference type="InterPro" id="IPR006936">
    <property type="entry name" value="ALOG_dom"/>
</dbReference>
<dbReference type="PANTHER" id="PTHR31165">
    <property type="entry name" value="PROTEIN G1-LIKE2"/>
    <property type="match status" value="1"/>
</dbReference>
<organism evidence="8 9">
    <name type="scientific">Porites evermanni</name>
    <dbReference type="NCBI Taxonomy" id="104178"/>
    <lineage>
        <taxon>Eukaryota</taxon>
        <taxon>Metazoa</taxon>
        <taxon>Cnidaria</taxon>
        <taxon>Anthozoa</taxon>
        <taxon>Hexacorallia</taxon>
        <taxon>Scleractinia</taxon>
        <taxon>Fungiina</taxon>
        <taxon>Poritidae</taxon>
        <taxon>Porites</taxon>
    </lineage>
</organism>
<evidence type="ECO:0000256" key="6">
    <source>
        <dbReference type="ARBA" id="ARBA00023242"/>
    </source>
</evidence>
<evidence type="ECO:0000256" key="4">
    <source>
        <dbReference type="ARBA" id="ARBA00023125"/>
    </source>
</evidence>
<name>A0ABN8R650_9CNID</name>
<proteinExistence type="inferred from homology"/>